<comment type="caution">
    <text evidence="2">The sequence shown here is derived from an EMBL/GenBank/DDBJ whole genome shotgun (WGS) entry which is preliminary data.</text>
</comment>
<organism evidence="2 3">
    <name type="scientific">Flagellimonas meridianipacifica</name>
    <dbReference type="NCBI Taxonomy" id="1080225"/>
    <lineage>
        <taxon>Bacteria</taxon>
        <taxon>Pseudomonadati</taxon>
        <taxon>Bacteroidota</taxon>
        <taxon>Flavobacteriia</taxon>
        <taxon>Flavobacteriales</taxon>
        <taxon>Flavobacteriaceae</taxon>
        <taxon>Flagellimonas</taxon>
    </lineage>
</organism>
<evidence type="ECO:0000313" key="2">
    <source>
        <dbReference type="EMBL" id="PRX55216.1"/>
    </source>
</evidence>
<dbReference type="AlphaFoldDB" id="A0A2T0MCJ5"/>
<name>A0A2T0MCJ5_9FLAO</name>
<keyword evidence="1" id="KW-0812">Transmembrane</keyword>
<protein>
    <submittedName>
        <fullName evidence="2">Uncharacterized protein</fullName>
    </submittedName>
</protein>
<accession>A0A2T0MCJ5</accession>
<evidence type="ECO:0000313" key="3">
    <source>
        <dbReference type="Proteomes" id="UP000237640"/>
    </source>
</evidence>
<gene>
    <name evidence="2" type="ORF">CLV81_3625</name>
</gene>
<keyword evidence="1" id="KW-1133">Transmembrane helix</keyword>
<keyword evidence="1" id="KW-0472">Membrane</keyword>
<dbReference type="Proteomes" id="UP000237640">
    <property type="component" value="Unassembled WGS sequence"/>
</dbReference>
<dbReference type="EMBL" id="PVYX01000002">
    <property type="protein sequence ID" value="PRX55216.1"/>
    <property type="molecule type" value="Genomic_DNA"/>
</dbReference>
<proteinExistence type="predicted"/>
<reference evidence="2 3" key="1">
    <citation type="submission" date="2018-03" db="EMBL/GenBank/DDBJ databases">
        <title>Genomic Encyclopedia of Archaeal and Bacterial Type Strains, Phase II (KMG-II): from individual species to whole genera.</title>
        <authorList>
            <person name="Goeker M."/>
        </authorList>
    </citation>
    <scope>NUCLEOTIDE SEQUENCE [LARGE SCALE GENOMIC DNA]</scope>
    <source>
        <strain evidence="2 3">DSM 25027</strain>
    </source>
</reference>
<feature type="transmembrane region" description="Helical" evidence="1">
    <location>
        <begin position="29"/>
        <end position="46"/>
    </location>
</feature>
<sequence>MKKSLSTDISRIEENKKIQKMFDVYNKEVIAIVIFFVIQFVLWFSMI</sequence>
<keyword evidence="3" id="KW-1185">Reference proteome</keyword>
<evidence type="ECO:0000256" key="1">
    <source>
        <dbReference type="SAM" id="Phobius"/>
    </source>
</evidence>
<dbReference type="RefSeq" id="WP_158259153.1">
    <property type="nucleotide sequence ID" value="NZ_PVYX01000002.1"/>
</dbReference>